<dbReference type="RefSeq" id="WP_252464844.1">
    <property type="nucleotide sequence ID" value="NZ_JALBWM010000010.1"/>
</dbReference>
<evidence type="ECO:0000256" key="2">
    <source>
        <dbReference type="SAM" id="SignalP"/>
    </source>
</evidence>
<name>A0A9X2ELX8_9GAMM</name>
<organism evidence="3 4">
    <name type="scientific">Microbulbifer okhotskensis</name>
    <dbReference type="NCBI Taxonomy" id="2926617"/>
    <lineage>
        <taxon>Bacteria</taxon>
        <taxon>Pseudomonadati</taxon>
        <taxon>Pseudomonadota</taxon>
        <taxon>Gammaproteobacteria</taxon>
        <taxon>Cellvibrionales</taxon>
        <taxon>Microbulbiferaceae</taxon>
        <taxon>Microbulbifer</taxon>
    </lineage>
</organism>
<feature type="chain" id="PRO_5040803769" evidence="2">
    <location>
        <begin position="22"/>
        <end position="80"/>
    </location>
</feature>
<dbReference type="Proteomes" id="UP001139028">
    <property type="component" value="Unassembled WGS sequence"/>
</dbReference>
<feature type="signal peptide" evidence="2">
    <location>
        <begin position="1"/>
        <end position="21"/>
    </location>
</feature>
<dbReference type="Pfam" id="PF04400">
    <property type="entry name" value="NqrM"/>
    <property type="match status" value="1"/>
</dbReference>
<evidence type="ECO:0000313" key="3">
    <source>
        <dbReference type="EMBL" id="MCO1333500.1"/>
    </source>
</evidence>
<sequence length="80" mass="8678">MTIFLFAFVAMLLVVAGMALGAMVQNKPLKGTCGGLNNIGMKQDCTVCGGDDDECEKEQERQKQQEMTAGDLAYDATKRK</sequence>
<evidence type="ECO:0000313" key="4">
    <source>
        <dbReference type="Proteomes" id="UP001139028"/>
    </source>
</evidence>
<dbReference type="InterPro" id="IPR007495">
    <property type="entry name" value="NqrM"/>
</dbReference>
<dbReference type="EMBL" id="JALBWM010000010">
    <property type="protein sequence ID" value="MCO1333500.1"/>
    <property type="molecule type" value="Genomic_DNA"/>
</dbReference>
<keyword evidence="2" id="KW-0732">Signal</keyword>
<dbReference type="PANTHER" id="PTHR40691:SF3">
    <property type="entry name" value="(NA+)-NQR MATURATION NQRM"/>
    <property type="match status" value="1"/>
</dbReference>
<proteinExistence type="predicted"/>
<evidence type="ECO:0000256" key="1">
    <source>
        <dbReference type="SAM" id="MobiDB-lite"/>
    </source>
</evidence>
<reference evidence="3" key="1">
    <citation type="journal article" date="2022" name="Arch. Microbiol.">
        <title>Microbulbifer okhotskensis sp. nov., isolated from a deep bottom sediment of the Okhotsk Sea.</title>
        <authorList>
            <person name="Romanenko L."/>
            <person name="Kurilenko V."/>
            <person name="Otstavnykh N."/>
            <person name="Velansky P."/>
            <person name="Isaeva M."/>
            <person name="Mikhailov V."/>
        </authorList>
    </citation>
    <scope>NUCLEOTIDE SEQUENCE</scope>
    <source>
        <strain evidence="3">OS29</strain>
    </source>
</reference>
<accession>A0A9X2ELX8</accession>
<keyword evidence="4" id="KW-1185">Reference proteome</keyword>
<dbReference type="PANTHER" id="PTHR40691">
    <property type="entry name" value="(NA+)-NQR MATURATION NQRM"/>
    <property type="match status" value="1"/>
</dbReference>
<comment type="caution">
    <text evidence="3">The sequence shown here is derived from an EMBL/GenBank/DDBJ whole genome shotgun (WGS) entry which is preliminary data.</text>
</comment>
<gene>
    <name evidence="3" type="primary">nqrM</name>
    <name evidence="3" type="ORF">MO867_04015</name>
</gene>
<dbReference type="AlphaFoldDB" id="A0A9X2ELX8"/>
<protein>
    <submittedName>
        <fullName evidence="3">(Na+)-NQR maturation NqrM</fullName>
    </submittedName>
</protein>
<feature type="region of interest" description="Disordered" evidence="1">
    <location>
        <begin position="59"/>
        <end position="80"/>
    </location>
</feature>